<dbReference type="GO" id="GO:0005737">
    <property type="term" value="C:cytoplasm"/>
    <property type="evidence" value="ECO:0007669"/>
    <property type="project" value="TreeGrafter"/>
</dbReference>
<evidence type="ECO:0000313" key="4">
    <source>
        <dbReference type="EMBL" id="KAK0749215.1"/>
    </source>
</evidence>
<proteinExistence type="predicted"/>
<evidence type="ECO:0000256" key="3">
    <source>
        <dbReference type="SAM" id="MobiDB-lite"/>
    </source>
</evidence>
<dbReference type="SMART" id="SM00369">
    <property type="entry name" value="LRR_TYP"/>
    <property type="match status" value="2"/>
</dbReference>
<accession>A0AA40F0Y5</accession>
<dbReference type="PROSITE" id="PS51450">
    <property type="entry name" value="LRR"/>
    <property type="match status" value="1"/>
</dbReference>
<dbReference type="PANTHER" id="PTHR48051">
    <property type="match status" value="1"/>
</dbReference>
<sequence>MDEEPTLPILPDAPWSTAAPQGLSSLTRPGRPRKLPRGFASPAYTDSSDPPVFSSDDSPALDNYAGDGRRKRRYVGSWFDQQPVLSSDASMDSGMGGEEEETKMLRPAKRRWAPPMEPRGPRKLKRQLDSGVWLARGDFSSTDSEELGGPEMKPGPAKLVLTGPALSVEEQEARRLVRRCQEEGNESVDLNSLNLKIISDTTLEAINHIAPIPNVDKDVFFEQRPPAIQLYLAANGIDRFPTGVLNIQHLTVLSLRGNNLKELPPALASLTHLKFLNVAQNALQFLPAELLTLLKPRGRLEDLKCQPNPFFDIKEDRYHVYGPAEYESGTFGVTEEPCGEWEGFKLTATLRARSPVQFSHRGTVVSNFKLPPSQEVSTGVRWNILEQEEFWHLQTPKATTALHGPRRGPASLFEQALRVAVTRTDHDEIQELLRDPTAPDHFLPAFQRAAEMEAMGGQSCCVCKRDMVVPATEWVEFRELDRVKMENNGPLPSTGEVLEHHRAGRNREECLVPFLRRGCSWHCIPFKVPEKPGMEETRPLVEGP</sequence>
<keyword evidence="2" id="KW-0677">Repeat</keyword>
<dbReference type="AlphaFoldDB" id="A0AA40F0Y5"/>
<protein>
    <submittedName>
        <fullName evidence="4">Uncharacterized protein</fullName>
    </submittedName>
</protein>
<keyword evidence="1" id="KW-0433">Leucine-rich repeat</keyword>
<dbReference type="Pfam" id="PF12799">
    <property type="entry name" value="LRR_4"/>
    <property type="match status" value="1"/>
</dbReference>
<dbReference type="SUPFAM" id="SSF52075">
    <property type="entry name" value="Outer arm dynein light chain 1"/>
    <property type="match status" value="1"/>
</dbReference>
<evidence type="ECO:0000313" key="5">
    <source>
        <dbReference type="Proteomes" id="UP001172155"/>
    </source>
</evidence>
<name>A0AA40F0Y5_9PEZI</name>
<dbReference type="InterPro" id="IPR001611">
    <property type="entry name" value="Leu-rich_rpt"/>
</dbReference>
<organism evidence="4 5">
    <name type="scientific">Schizothecium vesticola</name>
    <dbReference type="NCBI Taxonomy" id="314040"/>
    <lineage>
        <taxon>Eukaryota</taxon>
        <taxon>Fungi</taxon>
        <taxon>Dikarya</taxon>
        <taxon>Ascomycota</taxon>
        <taxon>Pezizomycotina</taxon>
        <taxon>Sordariomycetes</taxon>
        <taxon>Sordariomycetidae</taxon>
        <taxon>Sordariales</taxon>
        <taxon>Schizotheciaceae</taxon>
        <taxon>Schizothecium</taxon>
    </lineage>
</organism>
<dbReference type="InterPro" id="IPR025875">
    <property type="entry name" value="Leu-rich_rpt_4"/>
</dbReference>
<dbReference type="EMBL" id="JAUKUD010000003">
    <property type="protein sequence ID" value="KAK0749215.1"/>
    <property type="molecule type" value="Genomic_DNA"/>
</dbReference>
<dbReference type="InterPro" id="IPR003591">
    <property type="entry name" value="Leu-rich_rpt_typical-subtyp"/>
</dbReference>
<dbReference type="Proteomes" id="UP001172155">
    <property type="component" value="Unassembled WGS sequence"/>
</dbReference>
<feature type="region of interest" description="Disordered" evidence="3">
    <location>
        <begin position="1"/>
        <end position="104"/>
    </location>
</feature>
<dbReference type="InterPro" id="IPR050216">
    <property type="entry name" value="LRR_domain-containing"/>
</dbReference>
<evidence type="ECO:0000256" key="2">
    <source>
        <dbReference type="ARBA" id="ARBA00022737"/>
    </source>
</evidence>
<feature type="compositionally biased region" description="Polar residues" evidence="3">
    <location>
        <begin position="18"/>
        <end position="27"/>
    </location>
</feature>
<feature type="compositionally biased region" description="Low complexity" evidence="3">
    <location>
        <begin position="46"/>
        <end position="58"/>
    </location>
</feature>
<dbReference type="PANTHER" id="PTHR48051:SF62">
    <property type="entry name" value="LEUCINE-RICH REPEAT-CONTAINING PROTEIN 57"/>
    <property type="match status" value="1"/>
</dbReference>
<gene>
    <name evidence="4" type="ORF">B0T18DRAFT_321523</name>
</gene>
<keyword evidence="5" id="KW-1185">Reference proteome</keyword>
<dbReference type="Gene3D" id="3.80.10.10">
    <property type="entry name" value="Ribonuclease Inhibitor"/>
    <property type="match status" value="1"/>
</dbReference>
<comment type="caution">
    <text evidence="4">The sequence shown here is derived from an EMBL/GenBank/DDBJ whole genome shotgun (WGS) entry which is preliminary data.</text>
</comment>
<dbReference type="InterPro" id="IPR032675">
    <property type="entry name" value="LRR_dom_sf"/>
</dbReference>
<reference evidence="4" key="1">
    <citation type="submission" date="2023-06" db="EMBL/GenBank/DDBJ databases">
        <title>Genome-scale phylogeny and comparative genomics of the fungal order Sordariales.</title>
        <authorList>
            <consortium name="Lawrence Berkeley National Laboratory"/>
            <person name="Hensen N."/>
            <person name="Bonometti L."/>
            <person name="Westerberg I."/>
            <person name="Brannstrom I.O."/>
            <person name="Guillou S."/>
            <person name="Cros-Aarteil S."/>
            <person name="Calhoun S."/>
            <person name="Haridas S."/>
            <person name="Kuo A."/>
            <person name="Mondo S."/>
            <person name="Pangilinan J."/>
            <person name="Riley R."/>
            <person name="LaButti K."/>
            <person name="Andreopoulos B."/>
            <person name="Lipzen A."/>
            <person name="Chen C."/>
            <person name="Yanf M."/>
            <person name="Daum C."/>
            <person name="Ng V."/>
            <person name="Clum A."/>
            <person name="Steindorff A."/>
            <person name="Ohm R."/>
            <person name="Martin F."/>
            <person name="Silar P."/>
            <person name="Natvig D."/>
            <person name="Lalanne C."/>
            <person name="Gautier V."/>
            <person name="Ament-velasquez S.L."/>
            <person name="Kruys A."/>
            <person name="Hutchinson M.I."/>
            <person name="Powell A.J."/>
            <person name="Barry K."/>
            <person name="Miller A.N."/>
            <person name="Grigoriev I.V."/>
            <person name="Debuchy R."/>
            <person name="Gladieux P."/>
            <person name="Thoren M.H."/>
            <person name="Johannesson H."/>
        </authorList>
    </citation>
    <scope>NUCLEOTIDE SEQUENCE</scope>
    <source>
        <strain evidence="4">SMH3187-1</strain>
    </source>
</reference>
<evidence type="ECO:0000256" key="1">
    <source>
        <dbReference type="ARBA" id="ARBA00022614"/>
    </source>
</evidence>